<dbReference type="Proteomes" id="UP001177260">
    <property type="component" value="Unassembled WGS sequence"/>
</dbReference>
<keyword evidence="2" id="KW-1185">Reference proteome</keyword>
<reference evidence="1 2" key="1">
    <citation type="journal article" date="2023" name="ACS Omega">
        <title>Identification of the Neoaspergillic Acid Biosynthesis Gene Cluster by Establishing an In Vitro CRISPR-Ribonucleoprotein Genetic System in Aspergillus melleus.</title>
        <authorList>
            <person name="Yuan B."/>
            <person name="Grau M.F."/>
            <person name="Murata R.M."/>
            <person name="Torok T."/>
            <person name="Venkateswaran K."/>
            <person name="Stajich J.E."/>
            <person name="Wang C.C.C."/>
        </authorList>
    </citation>
    <scope>NUCLEOTIDE SEQUENCE [LARGE SCALE GENOMIC DNA]</scope>
    <source>
        <strain evidence="1 2">IMV 1140</strain>
    </source>
</reference>
<accession>A0ACC3BFM5</accession>
<evidence type="ECO:0000313" key="2">
    <source>
        <dbReference type="Proteomes" id="UP001177260"/>
    </source>
</evidence>
<sequence>MTQGLTRSTNQTHNNSKATELRRRLVWSIFVLDRMMAVSVGQSPGLVSDEMNVPYPAITVEEFASPDRTDLATMLQSRASISNLSLSDRNAITSRFRADVENWFYPPEQGAKNISARSLEVKDETVATTTNESLHSDENSQRRRWDVFHWHDPGTSREEKVLIFKLDWFLLSYSCLCFFIKQLDQNNISNAYVSGMKEDLGFGPGDELSWMNTFFNAGQIIGGPFSNLILTLIRPRYWLPFCLMSWSLFVLFLFKCNTASEFYSLRFCIGLFESAAWPGIQYVLGCWYKKSEIARRSGLFVMSGVLGQMFSGYLQAALYTGMEGKHGMPAWRWLFIFDFLLAIPVAIYGFFFYPDTPENTTAFYLTEWERHRALERMQEDGRASNARLDRTIFKRVLTSWQLYTFSAAYALWTLTCGSYVMQYFSLWLKSTGQYSVPQINNIPTCIGAVNFVFMISTGYLSDKLGRRNIVCFGVGCVLTFCYIILTIWDVPHKLKMAVFILTGSYGCYTPLLAGWVNSVCGGDQQLRAFTLGFMVSFGYAVVIPFQQLQFPSGQAPEFKETHGWPSGLAFVVALTLFTGFGIDLIQRVWGRVKKDSEEGV</sequence>
<dbReference type="EMBL" id="JAOPJF010000003">
    <property type="protein sequence ID" value="KAK1149612.1"/>
    <property type="molecule type" value="Genomic_DNA"/>
</dbReference>
<comment type="caution">
    <text evidence="1">The sequence shown here is derived from an EMBL/GenBank/DDBJ whole genome shotgun (WGS) entry which is preliminary data.</text>
</comment>
<evidence type="ECO:0000313" key="1">
    <source>
        <dbReference type="EMBL" id="KAK1149612.1"/>
    </source>
</evidence>
<protein>
    <submittedName>
        <fullName evidence="1">Uncharacterized protein</fullName>
    </submittedName>
</protein>
<name>A0ACC3BFM5_9EURO</name>
<proteinExistence type="predicted"/>
<gene>
    <name evidence="1" type="ORF">N8T08_005161</name>
</gene>
<organism evidence="1 2">
    <name type="scientific">Aspergillus melleus</name>
    <dbReference type="NCBI Taxonomy" id="138277"/>
    <lineage>
        <taxon>Eukaryota</taxon>
        <taxon>Fungi</taxon>
        <taxon>Dikarya</taxon>
        <taxon>Ascomycota</taxon>
        <taxon>Pezizomycotina</taxon>
        <taxon>Eurotiomycetes</taxon>
        <taxon>Eurotiomycetidae</taxon>
        <taxon>Eurotiales</taxon>
        <taxon>Aspergillaceae</taxon>
        <taxon>Aspergillus</taxon>
        <taxon>Aspergillus subgen. Circumdati</taxon>
    </lineage>
</organism>